<dbReference type="InterPro" id="IPR001387">
    <property type="entry name" value="Cro/C1-type_HTH"/>
</dbReference>
<keyword evidence="2" id="KW-0472">Membrane</keyword>
<dbReference type="SMART" id="SM00530">
    <property type="entry name" value="HTH_XRE"/>
    <property type="match status" value="1"/>
</dbReference>
<dbReference type="SUPFAM" id="SSF47413">
    <property type="entry name" value="lambda repressor-like DNA-binding domains"/>
    <property type="match status" value="1"/>
</dbReference>
<dbReference type="AlphaFoldDB" id="A0A1M7P7E3"/>
<proteinExistence type="predicted"/>
<protein>
    <submittedName>
        <fullName evidence="4">Transcriptional regulator, contains XRE-family HTH domain</fullName>
    </submittedName>
</protein>
<dbReference type="PANTHER" id="PTHR46558">
    <property type="entry name" value="TRACRIPTIONAL REGULATORY PROTEIN-RELATED-RELATED"/>
    <property type="match status" value="1"/>
</dbReference>
<keyword evidence="1" id="KW-0238">DNA-binding</keyword>
<dbReference type="Pfam" id="PF01381">
    <property type="entry name" value="HTH_3"/>
    <property type="match status" value="1"/>
</dbReference>
<dbReference type="Pfam" id="PF00717">
    <property type="entry name" value="Peptidase_S24"/>
    <property type="match status" value="1"/>
</dbReference>
<reference evidence="5" key="1">
    <citation type="submission" date="2016-11" db="EMBL/GenBank/DDBJ databases">
        <authorList>
            <person name="Varghese N."/>
            <person name="Submissions S."/>
        </authorList>
    </citation>
    <scope>NUCLEOTIDE SEQUENCE [LARGE SCALE GENOMIC DNA]</scope>
    <source>
        <strain evidence="5">CGMCC 1.2749</strain>
    </source>
</reference>
<dbReference type="GO" id="GO:0003677">
    <property type="term" value="F:DNA binding"/>
    <property type="evidence" value="ECO:0007669"/>
    <property type="project" value="UniProtKB-KW"/>
</dbReference>
<dbReference type="CDD" id="cd06529">
    <property type="entry name" value="S24_LexA-like"/>
    <property type="match status" value="1"/>
</dbReference>
<dbReference type="Gene3D" id="1.10.260.40">
    <property type="entry name" value="lambda repressor-like DNA-binding domains"/>
    <property type="match status" value="1"/>
</dbReference>
<dbReference type="PANTHER" id="PTHR46558:SF11">
    <property type="entry name" value="HTH-TYPE TRANSCRIPTIONAL REGULATOR XRE"/>
    <property type="match status" value="1"/>
</dbReference>
<name>A0A1M7P7E3_9FLAO</name>
<sequence length="290" mass="33568">MYNCSYHNPFLVLYFTKLVQIVTNLIIFVVTNYNKITMSLFFDNIRSLREKKKITQEEVAESLVISRGRYAKYEYGTSEAPYEILKRIAHYYHISIDLLLSVDVRKIPMDNLLKLENNRLVLPITVDTNGENFIEIVTQKVKAGYLNGYADPEYIESLQQISLPFLGPGKHRGFPVEGDSMPPHEDGSIIVGRYIEKLGEVMDGKTYILITKSEGMVYKRLNKNKKNILVVESDNSFYPAYEVKASDILEIWEYTCSIAIKEFKPNNSIPNTIKDMYLKLSNEIKDIKRY</sequence>
<gene>
    <name evidence="4" type="ORF">SAMN05216269_11455</name>
</gene>
<dbReference type="PROSITE" id="PS50943">
    <property type="entry name" value="HTH_CROC1"/>
    <property type="match status" value="1"/>
</dbReference>
<feature type="transmembrane region" description="Helical" evidence="2">
    <location>
        <begin position="12"/>
        <end position="31"/>
    </location>
</feature>
<organism evidence="4 5">
    <name type="scientific">Flavobacterium xinjiangense</name>
    <dbReference type="NCBI Taxonomy" id="178356"/>
    <lineage>
        <taxon>Bacteria</taxon>
        <taxon>Pseudomonadati</taxon>
        <taxon>Bacteroidota</taxon>
        <taxon>Flavobacteriia</taxon>
        <taxon>Flavobacteriales</taxon>
        <taxon>Flavobacteriaceae</taxon>
        <taxon>Flavobacterium</taxon>
    </lineage>
</organism>
<dbReference type="Proteomes" id="UP000184092">
    <property type="component" value="Unassembled WGS sequence"/>
</dbReference>
<dbReference type="CDD" id="cd00093">
    <property type="entry name" value="HTH_XRE"/>
    <property type="match status" value="1"/>
</dbReference>
<evidence type="ECO:0000256" key="2">
    <source>
        <dbReference type="SAM" id="Phobius"/>
    </source>
</evidence>
<accession>A0A1M7P7E3</accession>
<evidence type="ECO:0000313" key="5">
    <source>
        <dbReference type="Proteomes" id="UP000184092"/>
    </source>
</evidence>
<dbReference type="InterPro" id="IPR010982">
    <property type="entry name" value="Lambda_DNA-bd_dom_sf"/>
</dbReference>
<dbReference type="EMBL" id="FRCL01000014">
    <property type="protein sequence ID" value="SHN12588.1"/>
    <property type="molecule type" value="Genomic_DNA"/>
</dbReference>
<dbReference type="Gene3D" id="2.10.109.10">
    <property type="entry name" value="Umud Fragment, subunit A"/>
    <property type="match status" value="1"/>
</dbReference>
<dbReference type="SUPFAM" id="SSF51306">
    <property type="entry name" value="LexA/Signal peptidase"/>
    <property type="match status" value="1"/>
</dbReference>
<evidence type="ECO:0000256" key="1">
    <source>
        <dbReference type="ARBA" id="ARBA00023125"/>
    </source>
</evidence>
<feature type="domain" description="HTH cro/C1-type" evidence="3">
    <location>
        <begin position="45"/>
        <end position="99"/>
    </location>
</feature>
<keyword evidence="2" id="KW-1133">Transmembrane helix</keyword>
<dbReference type="STRING" id="178356.SAMN05216269_11455"/>
<keyword evidence="2" id="KW-0812">Transmembrane</keyword>
<evidence type="ECO:0000259" key="3">
    <source>
        <dbReference type="PROSITE" id="PS50943"/>
    </source>
</evidence>
<dbReference type="InterPro" id="IPR015927">
    <property type="entry name" value="Peptidase_S24_S26A/B/C"/>
</dbReference>
<keyword evidence="5" id="KW-1185">Reference proteome</keyword>
<evidence type="ECO:0000313" key="4">
    <source>
        <dbReference type="EMBL" id="SHN12588.1"/>
    </source>
</evidence>
<dbReference type="InterPro" id="IPR039418">
    <property type="entry name" value="LexA-like"/>
</dbReference>
<dbReference type="InterPro" id="IPR036286">
    <property type="entry name" value="LexA/Signal_pep-like_sf"/>
</dbReference>